<dbReference type="GO" id="GO:0003955">
    <property type="term" value="F:NAD(P)H dehydrogenase (quinone) activity"/>
    <property type="evidence" value="ECO:0007669"/>
    <property type="project" value="TreeGrafter"/>
</dbReference>
<dbReference type="GO" id="GO:0019646">
    <property type="term" value="P:aerobic electron transport chain"/>
    <property type="evidence" value="ECO:0007669"/>
    <property type="project" value="TreeGrafter"/>
</dbReference>
<gene>
    <name evidence="7" type="ORF">GC250_06960</name>
</gene>
<keyword evidence="3" id="KW-0285">Flavoprotein</keyword>
<feature type="domain" description="FAD/NAD(P)-binding" evidence="6">
    <location>
        <begin position="2"/>
        <end position="263"/>
    </location>
</feature>
<evidence type="ECO:0000256" key="2">
    <source>
        <dbReference type="ARBA" id="ARBA00005272"/>
    </source>
</evidence>
<evidence type="ECO:0000313" key="7">
    <source>
        <dbReference type="EMBL" id="MUN29174.1"/>
    </source>
</evidence>
<accession>A0A6A9QKN1</accession>
<dbReference type="InterPro" id="IPR036188">
    <property type="entry name" value="FAD/NAD-bd_sf"/>
</dbReference>
<dbReference type="Gene3D" id="3.50.50.100">
    <property type="match status" value="1"/>
</dbReference>
<dbReference type="SUPFAM" id="SSF51905">
    <property type="entry name" value="FAD/NAD(P)-binding domain"/>
    <property type="match status" value="1"/>
</dbReference>
<evidence type="ECO:0000259" key="6">
    <source>
        <dbReference type="Pfam" id="PF07992"/>
    </source>
</evidence>
<keyword evidence="8" id="KW-1185">Reference proteome</keyword>
<dbReference type="PRINTS" id="PR00368">
    <property type="entry name" value="FADPNR"/>
</dbReference>
<dbReference type="AlphaFoldDB" id="A0A6A9QKN1"/>
<dbReference type="PANTHER" id="PTHR42913">
    <property type="entry name" value="APOPTOSIS-INDUCING FACTOR 1"/>
    <property type="match status" value="1"/>
</dbReference>
<keyword evidence="5" id="KW-0560">Oxidoreductase</keyword>
<sequence>MRTIIIGGGFAGLSAMKVNKSLLIDEKDYFTLTHKLVDVFKIGNPNLAKIPYREGNFLRARVREIDFRRNKVITEMGAFDYDKLLIAAGYSQKIFPNTLKIENIDDALNLRQRVMKSKKVTILGGGLLGVELASACKEMGKEVSLVEGQNKLLGFMTKESSQFALNKLSEIGVKVLLNQKVEGIENGKVKTNDYELESDVVISSVGFRGPSLVQEMGLTNVNGRMLVDDYLRSVDYENVYGAGDSATTKGFVPMSAQVAVQAGKTAMENMLREPRKFTYKQVAIIVKINGEYFGDLMGRFVRGKVAEMAEKIGIAKAVMLVN</sequence>
<name>A0A6A9QKN1_SULME</name>
<proteinExistence type="inferred from homology"/>
<dbReference type="RefSeq" id="WP_156016765.1">
    <property type="nucleotide sequence ID" value="NZ_WGGD01000005.1"/>
</dbReference>
<comment type="similarity">
    <text evidence="2">Belongs to the NADH dehydrogenase family.</text>
</comment>
<dbReference type="PANTHER" id="PTHR42913:SF3">
    <property type="entry name" value="64 KDA MITOCHONDRIAL NADH DEHYDROGENASE (EUROFUNG)"/>
    <property type="match status" value="1"/>
</dbReference>
<comment type="cofactor">
    <cofactor evidence="1">
        <name>FAD</name>
        <dbReference type="ChEBI" id="CHEBI:57692"/>
    </cofactor>
</comment>
<reference evidence="7 8" key="1">
    <citation type="submission" date="2019-10" db="EMBL/GenBank/DDBJ databases">
        <title>Sequencing and Assembly of Multiple Reported Metal-Biooxidizing Members of the Extremely Thermoacidophilic Archaeal Family Sulfolobaceae.</title>
        <authorList>
            <person name="Counts J.A."/>
            <person name="Kelly R.M."/>
        </authorList>
    </citation>
    <scope>NUCLEOTIDE SEQUENCE [LARGE SCALE GENOMIC DNA]</scope>
    <source>
        <strain evidence="7 8">DSM 6482</strain>
    </source>
</reference>
<evidence type="ECO:0000313" key="8">
    <source>
        <dbReference type="Proteomes" id="UP000470772"/>
    </source>
</evidence>
<dbReference type="InterPro" id="IPR051169">
    <property type="entry name" value="NADH-Q_oxidoreductase"/>
</dbReference>
<keyword evidence="4" id="KW-0274">FAD</keyword>
<organism evidence="7 8">
    <name type="scientific">Sulfuracidifex metallicus DSM 6482 = JCM 9184</name>
    <dbReference type="NCBI Taxonomy" id="523847"/>
    <lineage>
        <taxon>Archaea</taxon>
        <taxon>Thermoproteota</taxon>
        <taxon>Thermoprotei</taxon>
        <taxon>Sulfolobales</taxon>
        <taxon>Sulfolobaceae</taxon>
        <taxon>Sulfuracidifex</taxon>
    </lineage>
</organism>
<dbReference type="Proteomes" id="UP000470772">
    <property type="component" value="Unassembled WGS sequence"/>
</dbReference>
<evidence type="ECO:0000256" key="4">
    <source>
        <dbReference type="ARBA" id="ARBA00022827"/>
    </source>
</evidence>
<protein>
    <submittedName>
        <fullName evidence="7">Pyridine nucleotide-disulfide oxidoreductase</fullName>
    </submittedName>
</protein>
<dbReference type="InterPro" id="IPR023753">
    <property type="entry name" value="FAD/NAD-binding_dom"/>
</dbReference>
<comment type="caution">
    <text evidence="7">The sequence shown here is derived from an EMBL/GenBank/DDBJ whole genome shotgun (WGS) entry which is preliminary data.</text>
</comment>
<evidence type="ECO:0000256" key="1">
    <source>
        <dbReference type="ARBA" id="ARBA00001974"/>
    </source>
</evidence>
<evidence type="ECO:0000256" key="5">
    <source>
        <dbReference type="ARBA" id="ARBA00023002"/>
    </source>
</evidence>
<dbReference type="EMBL" id="WGGD01000005">
    <property type="protein sequence ID" value="MUN29174.1"/>
    <property type="molecule type" value="Genomic_DNA"/>
</dbReference>
<dbReference type="Pfam" id="PF07992">
    <property type="entry name" value="Pyr_redox_2"/>
    <property type="match status" value="1"/>
</dbReference>
<evidence type="ECO:0000256" key="3">
    <source>
        <dbReference type="ARBA" id="ARBA00022630"/>
    </source>
</evidence>